<keyword evidence="1" id="KW-1133">Transmembrane helix</keyword>
<keyword evidence="6" id="KW-1185">Reference proteome</keyword>
<protein>
    <submittedName>
        <fullName evidence="5">DUF916 and DUF3324 domain-containing protein</fullName>
    </submittedName>
</protein>
<evidence type="ECO:0000256" key="2">
    <source>
        <dbReference type="SAM" id="SignalP"/>
    </source>
</evidence>
<gene>
    <name evidence="5" type="ORF">ACFQH1_01150</name>
</gene>
<dbReference type="Pfam" id="PF06030">
    <property type="entry name" value="WxLIP_PGBD"/>
    <property type="match status" value="1"/>
</dbReference>
<dbReference type="Proteomes" id="UP001596227">
    <property type="component" value="Unassembled WGS sequence"/>
</dbReference>
<comment type="caution">
    <text evidence="5">The sequence shown here is derived from an EMBL/GenBank/DDBJ whole genome shotgun (WGS) entry which is preliminary data.</text>
</comment>
<feature type="chain" id="PRO_5046832515" evidence="2">
    <location>
        <begin position="25"/>
        <end position="347"/>
    </location>
</feature>
<evidence type="ECO:0000259" key="4">
    <source>
        <dbReference type="Pfam" id="PF11797"/>
    </source>
</evidence>
<dbReference type="RefSeq" id="WP_137607366.1">
    <property type="nucleotide sequence ID" value="NZ_BJDH01000005.1"/>
</dbReference>
<reference evidence="6" key="1">
    <citation type="journal article" date="2019" name="Int. J. Syst. Evol. Microbiol.">
        <title>The Global Catalogue of Microorganisms (GCM) 10K type strain sequencing project: providing services to taxonomists for standard genome sequencing and annotation.</title>
        <authorList>
            <consortium name="The Broad Institute Genomics Platform"/>
            <consortium name="The Broad Institute Genome Sequencing Center for Infectious Disease"/>
            <person name="Wu L."/>
            <person name="Ma J."/>
        </authorList>
    </citation>
    <scope>NUCLEOTIDE SEQUENCE [LARGE SCALE GENOMIC DNA]</scope>
    <source>
        <strain evidence="6">CCM 8934</strain>
    </source>
</reference>
<keyword evidence="1" id="KW-0812">Transmembrane</keyword>
<evidence type="ECO:0000256" key="1">
    <source>
        <dbReference type="SAM" id="Phobius"/>
    </source>
</evidence>
<dbReference type="EMBL" id="JBHSSB010000004">
    <property type="protein sequence ID" value="MFC6293845.1"/>
    <property type="molecule type" value="Genomic_DNA"/>
</dbReference>
<sequence length="347" mass="38480">MMLTKRWWQLGVGLLIGMASLGWAGTGSANTVGFEVAPVPSKFQSDKAVSYYDLKLKPDQTTNLTVKVTNTSKQEITVHTGIAPATTNPNGVVEYQGTSVGKNIDLPVKVSQIITTTADKLTLAPGTSQLVSFKIKMPAKAYDGSVVGGLSFLKKATKQESKSSMAIKNQYAYSVAVVLHGDRQLTKNRVTLGKIDATQNNGYNQISLAIQNRTAAFLNQVETEVKIYRRGSQKVSYQQVKQHGQIAPNSIYDLPLRIGRNALKSGKYTAKLTVKSKAQHWSFTKGFEITRARADQLNKTAVIEHHINWWLWIGLGLLTIILLLIAWYIHRKQQRIKRLEAQLKAKE</sequence>
<dbReference type="Pfam" id="PF11797">
    <property type="entry name" value="WxLIP_HBD"/>
    <property type="match status" value="1"/>
</dbReference>
<dbReference type="InterPro" id="IPR021759">
    <property type="entry name" value="WxLIP_HBD"/>
</dbReference>
<keyword evidence="2" id="KW-0732">Signal</keyword>
<feature type="signal peptide" evidence="2">
    <location>
        <begin position="1"/>
        <end position="24"/>
    </location>
</feature>
<proteinExistence type="predicted"/>
<feature type="domain" description="WxL Interacting Protein peptidoglycan binding" evidence="3">
    <location>
        <begin position="34"/>
        <end position="152"/>
    </location>
</feature>
<organism evidence="5 6">
    <name type="scientific">Lactiplantibacillus daoliensis</name>
    <dbReference type="NCBI Taxonomy" id="2559916"/>
    <lineage>
        <taxon>Bacteria</taxon>
        <taxon>Bacillati</taxon>
        <taxon>Bacillota</taxon>
        <taxon>Bacilli</taxon>
        <taxon>Lactobacillales</taxon>
        <taxon>Lactobacillaceae</taxon>
        <taxon>Lactiplantibacillus</taxon>
    </lineage>
</organism>
<evidence type="ECO:0000313" key="5">
    <source>
        <dbReference type="EMBL" id="MFC6293845.1"/>
    </source>
</evidence>
<evidence type="ECO:0000259" key="3">
    <source>
        <dbReference type="Pfam" id="PF06030"/>
    </source>
</evidence>
<feature type="transmembrane region" description="Helical" evidence="1">
    <location>
        <begin position="309"/>
        <end position="329"/>
    </location>
</feature>
<keyword evidence="1" id="KW-0472">Membrane</keyword>
<feature type="domain" description="WxL Interacting Protein host binding" evidence="4">
    <location>
        <begin position="163"/>
        <end position="299"/>
    </location>
</feature>
<accession>A0ABW1UCH1</accession>
<dbReference type="InterPro" id="IPR010317">
    <property type="entry name" value="WxLIP_PGBD"/>
</dbReference>
<evidence type="ECO:0000313" key="6">
    <source>
        <dbReference type="Proteomes" id="UP001596227"/>
    </source>
</evidence>
<name>A0ABW1UCH1_9LACO</name>